<name>A0A1G1VJR5_9BACT</name>
<evidence type="ECO:0000313" key="1">
    <source>
        <dbReference type="EMBL" id="OGY15586.1"/>
    </source>
</evidence>
<protein>
    <submittedName>
        <fullName evidence="1">Uncharacterized protein</fullName>
    </submittedName>
</protein>
<evidence type="ECO:0000313" key="2">
    <source>
        <dbReference type="Proteomes" id="UP000177324"/>
    </source>
</evidence>
<dbReference type="EMBL" id="MHCH01000063">
    <property type="protein sequence ID" value="OGY15586.1"/>
    <property type="molecule type" value="Genomic_DNA"/>
</dbReference>
<feature type="non-terminal residue" evidence="1">
    <location>
        <position position="81"/>
    </location>
</feature>
<dbReference type="AlphaFoldDB" id="A0A1G1VJR5"/>
<dbReference type="STRING" id="1797589.A2784_02010"/>
<sequence length="81" mass="9715">MKQPLKLPRFKNEDEERNFWAKINLADYFEPEDFVPVSFPNLKPTSRSISIRLPEYLLTRLKEKANEINIPYQSLIKTYLQ</sequence>
<dbReference type="InterPro" id="IPR022148">
    <property type="entry name" value="CopG_antitoxin"/>
</dbReference>
<comment type="caution">
    <text evidence="1">The sequence shown here is derived from an EMBL/GenBank/DDBJ whole genome shotgun (WGS) entry which is preliminary data.</text>
</comment>
<organism evidence="1 2">
    <name type="scientific">Candidatus Chisholmbacteria bacterium RIFCSPHIGHO2_01_FULL_48_12</name>
    <dbReference type="NCBI Taxonomy" id="1797589"/>
    <lineage>
        <taxon>Bacteria</taxon>
        <taxon>Candidatus Chisholmiibacteriota</taxon>
    </lineage>
</organism>
<reference evidence="1 2" key="1">
    <citation type="journal article" date="2016" name="Nat. Commun.">
        <title>Thousands of microbial genomes shed light on interconnected biogeochemical processes in an aquifer system.</title>
        <authorList>
            <person name="Anantharaman K."/>
            <person name="Brown C.T."/>
            <person name="Hug L.A."/>
            <person name="Sharon I."/>
            <person name="Castelle C.J."/>
            <person name="Probst A.J."/>
            <person name="Thomas B.C."/>
            <person name="Singh A."/>
            <person name="Wilkins M.J."/>
            <person name="Karaoz U."/>
            <person name="Brodie E.L."/>
            <person name="Williams K.H."/>
            <person name="Hubbard S.S."/>
            <person name="Banfield J.F."/>
        </authorList>
    </citation>
    <scope>NUCLEOTIDE SEQUENCE [LARGE SCALE GENOMIC DNA]</scope>
</reference>
<dbReference type="Pfam" id="PF12441">
    <property type="entry name" value="CopG_antitoxin"/>
    <property type="match status" value="1"/>
</dbReference>
<proteinExistence type="predicted"/>
<accession>A0A1G1VJR5</accession>
<dbReference type="Proteomes" id="UP000177324">
    <property type="component" value="Unassembled WGS sequence"/>
</dbReference>
<gene>
    <name evidence="1" type="ORF">A2784_02010</name>
</gene>